<dbReference type="RefSeq" id="WP_198875927.1">
    <property type="nucleotide sequence ID" value="NZ_JAEKMH010000002.1"/>
</dbReference>
<organism evidence="1 2">
    <name type="scientific">Devosia sediminis</name>
    <dbReference type="NCBI Taxonomy" id="2798801"/>
    <lineage>
        <taxon>Bacteria</taxon>
        <taxon>Pseudomonadati</taxon>
        <taxon>Pseudomonadota</taxon>
        <taxon>Alphaproteobacteria</taxon>
        <taxon>Hyphomicrobiales</taxon>
        <taxon>Devosiaceae</taxon>
        <taxon>Devosia</taxon>
    </lineage>
</organism>
<dbReference type="Pfam" id="PF07237">
    <property type="entry name" value="DUF1428"/>
    <property type="match status" value="1"/>
</dbReference>
<gene>
    <name evidence="1" type="ORF">JEQ47_08165</name>
</gene>
<accession>A0A934IPZ4</accession>
<comment type="caution">
    <text evidence="1">The sequence shown here is derived from an EMBL/GenBank/DDBJ whole genome shotgun (WGS) entry which is preliminary data.</text>
</comment>
<evidence type="ECO:0000313" key="1">
    <source>
        <dbReference type="EMBL" id="MBJ3784689.1"/>
    </source>
</evidence>
<evidence type="ECO:0000313" key="2">
    <source>
        <dbReference type="Proteomes" id="UP000602124"/>
    </source>
</evidence>
<dbReference type="InterPro" id="IPR011008">
    <property type="entry name" value="Dimeric_a/b-barrel"/>
</dbReference>
<dbReference type="Gene3D" id="3.30.70.100">
    <property type="match status" value="1"/>
</dbReference>
<dbReference type="SUPFAM" id="SSF54909">
    <property type="entry name" value="Dimeric alpha+beta barrel"/>
    <property type="match status" value="1"/>
</dbReference>
<proteinExistence type="predicted"/>
<name>A0A934IPZ4_9HYPH</name>
<dbReference type="InterPro" id="IPR009874">
    <property type="entry name" value="DUF1428"/>
</dbReference>
<protein>
    <submittedName>
        <fullName evidence="1">DUF1428 domain-containing protein</fullName>
    </submittedName>
</protein>
<dbReference type="AlphaFoldDB" id="A0A934IPZ4"/>
<dbReference type="Proteomes" id="UP000602124">
    <property type="component" value="Unassembled WGS sequence"/>
</dbReference>
<dbReference type="EMBL" id="JAEKMH010000002">
    <property type="protein sequence ID" value="MBJ3784689.1"/>
    <property type="molecule type" value="Genomic_DNA"/>
</dbReference>
<reference evidence="1" key="1">
    <citation type="submission" date="2020-12" db="EMBL/GenBank/DDBJ databases">
        <title>Devosia sp. MSA67 isolated from Mo River.</title>
        <authorList>
            <person name="Ma F."/>
            <person name="Zi Z."/>
        </authorList>
    </citation>
    <scope>NUCLEOTIDE SEQUENCE</scope>
    <source>
        <strain evidence="1">MSA67</strain>
    </source>
</reference>
<keyword evidence="2" id="KW-1185">Reference proteome</keyword>
<sequence>MSFSDITIVPVRTDRKAEYLAFSARIGEIYREYGALRVMDCWHTPEASDDADFHAADAMEGYAPGDLPDMRKLAGAGEGETVVISITEWPSQEIRDRAVKQVVTDPRIQATMDEEPVFDGRRLIAGGFAVELDLK</sequence>